<reference evidence="6" key="2">
    <citation type="submission" date="2025-08" db="UniProtKB">
        <authorList>
            <consortium name="Ensembl"/>
        </authorList>
    </citation>
    <scope>IDENTIFICATION</scope>
</reference>
<dbReference type="PANTHER" id="PTHR48036">
    <property type="entry name" value="SPLICING FACTOR (PAD-1), PUTATIVE (AFU_ORTHOLOGUE AFUA_1G15810)-RELATED"/>
    <property type="match status" value="1"/>
</dbReference>
<dbReference type="GeneTree" id="ENSGT00940000154468"/>
<dbReference type="InterPro" id="IPR029123">
    <property type="entry name" value="RBM39_linker"/>
</dbReference>
<keyword evidence="2" id="KW-0677">Repeat</keyword>
<dbReference type="InterPro" id="IPR035979">
    <property type="entry name" value="RBD_domain_sf"/>
</dbReference>
<dbReference type="InterPro" id="IPR000504">
    <property type="entry name" value="RRM_dom"/>
</dbReference>
<keyword evidence="7" id="KW-1185">Reference proteome</keyword>
<dbReference type="Ensembl" id="ENSSAUT00010053232.1">
    <property type="protein sequence ID" value="ENSSAUP00010050619.1"/>
    <property type="gene ID" value="ENSSAUG00010020893.1"/>
</dbReference>
<feature type="domain" description="RRM" evidence="5">
    <location>
        <begin position="143"/>
        <end position="221"/>
    </location>
</feature>
<dbReference type="FunFam" id="3.30.70.330:FF:000135">
    <property type="entry name" value="RNA-binding protein 39 isoform X2"/>
    <property type="match status" value="1"/>
</dbReference>
<dbReference type="Pfam" id="PF15519">
    <property type="entry name" value="RBM39linker"/>
    <property type="match status" value="1"/>
</dbReference>
<keyword evidence="1" id="KW-0597">Phosphoprotein</keyword>
<gene>
    <name evidence="6" type="primary">RBM39</name>
    <name evidence="6" type="synonym">rbm39</name>
</gene>
<dbReference type="FunFam" id="3.30.70.330:FF:000080">
    <property type="entry name" value="RNA-binding protein 39 isoform X1"/>
    <property type="match status" value="1"/>
</dbReference>
<keyword evidence="3 4" id="KW-0694">RNA-binding</keyword>
<dbReference type="CDD" id="cd12537">
    <property type="entry name" value="RRM1_RBM23"/>
    <property type="match status" value="1"/>
</dbReference>
<dbReference type="CDD" id="cd12285">
    <property type="entry name" value="RRM3_RBM39_like"/>
    <property type="match status" value="1"/>
</dbReference>
<dbReference type="PROSITE" id="PS50102">
    <property type="entry name" value="RRM"/>
    <property type="match status" value="2"/>
</dbReference>
<dbReference type="GO" id="GO:0003723">
    <property type="term" value="F:RNA binding"/>
    <property type="evidence" value="ECO:0007669"/>
    <property type="project" value="UniProtKB-UniRule"/>
</dbReference>
<feature type="domain" description="RRM" evidence="5">
    <location>
        <begin position="46"/>
        <end position="123"/>
    </location>
</feature>
<reference evidence="6" key="3">
    <citation type="submission" date="2025-09" db="UniProtKB">
        <authorList>
            <consortium name="Ensembl"/>
        </authorList>
    </citation>
    <scope>IDENTIFICATION</scope>
</reference>
<dbReference type="NCBIfam" id="TIGR01622">
    <property type="entry name" value="SF-CC1"/>
    <property type="match status" value="1"/>
</dbReference>
<dbReference type="Gene3D" id="3.30.70.330">
    <property type="match status" value="3"/>
</dbReference>
<protein>
    <submittedName>
        <fullName evidence="6">RNA binding motif protein 39b</fullName>
    </submittedName>
</protein>
<dbReference type="GO" id="GO:0006397">
    <property type="term" value="P:mRNA processing"/>
    <property type="evidence" value="ECO:0007669"/>
    <property type="project" value="InterPro"/>
</dbReference>
<evidence type="ECO:0000256" key="4">
    <source>
        <dbReference type="PROSITE-ProRule" id="PRU00176"/>
    </source>
</evidence>
<organism evidence="6 7">
    <name type="scientific">Sparus aurata</name>
    <name type="common">Gilthead sea bream</name>
    <dbReference type="NCBI Taxonomy" id="8175"/>
    <lineage>
        <taxon>Eukaryota</taxon>
        <taxon>Metazoa</taxon>
        <taxon>Chordata</taxon>
        <taxon>Craniata</taxon>
        <taxon>Vertebrata</taxon>
        <taxon>Euteleostomi</taxon>
        <taxon>Actinopterygii</taxon>
        <taxon>Neopterygii</taxon>
        <taxon>Teleostei</taxon>
        <taxon>Neoteleostei</taxon>
        <taxon>Acanthomorphata</taxon>
        <taxon>Eupercaria</taxon>
        <taxon>Spariformes</taxon>
        <taxon>Sparidae</taxon>
        <taxon>Sparus</taxon>
    </lineage>
</organism>
<reference evidence="6" key="1">
    <citation type="submission" date="2021-04" db="EMBL/GenBank/DDBJ databases">
        <authorList>
            <consortium name="Wellcome Sanger Institute Data Sharing"/>
        </authorList>
    </citation>
    <scope>NUCLEOTIDE SEQUENCE [LARGE SCALE GENOMIC DNA]</scope>
</reference>
<dbReference type="CDD" id="cd12284">
    <property type="entry name" value="RRM2_RBM23_RBM39"/>
    <property type="match status" value="1"/>
</dbReference>
<name>A0A671XHP6_SPAAU</name>
<evidence type="ECO:0000313" key="6">
    <source>
        <dbReference type="Ensembl" id="ENSSAUP00010050619.1"/>
    </source>
</evidence>
<dbReference type="SMART" id="SM00360">
    <property type="entry name" value="RRM"/>
    <property type="match status" value="3"/>
</dbReference>
<evidence type="ECO:0000313" key="7">
    <source>
        <dbReference type="Proteomes" id="UP000472265"/>
    </source>
</evidence>
<dbReference type="GO" id="GO:0005634">
    <property type="term" value="C:nucleus"/>
    <property type="evidence" value="ECO:0007669"/>
    <property type="project" value="InterPro"/>
</dbReference>
<dbReference type="Proteomes" id="UP000472265">
    <property type="component" value="Chromosome 7"/>
</dbReference>
<dbReference type="AlphaFoldDB" id="A0A671XHP6"/>
<proteinExistence type="predicted"/>
<accession>A0A671XHP6</accession>
<dbReference type="SUPFAM" id="SSF54928">
    <property type="entry name" value="RNA-binding domain, RBD"/>
    <property type="match status" value="2"/>
</dbReference>
<dbReference type="InterPro" id="IPR006509">
    <property type="entry name" value="RBM39_SF"/>
</dbReference>
<evidence type="ECO:0000256" key="1">
    <source>
        <dbReference type="ARBA" id="ARBA00022553"/>
    </source>
</evidence>
<evidence type="ECO:0000256" key="2">
    <source>
        <dbReference type="ARBA" id="ARBA00022737"/>
    </source>
</evidence>
<evidence type="ECO:0000256" key="3">
    <source>
        <dbReference type="ARBA" id="ARBA00022884"/>
    </source>
</evidence>
<sequence>MTTIAVYHFNVSRGILALCNGCVFSSVFFFSRAPIDNLTPEERDARTVFCMQLAARIRARDLEDFFSAVGKVRDVRMISDRNSRRSKGIAYIEFVEASSVPLAIGLTGQRLLGVPIIVQASQAEKNRAAAAANNLQKGSSGPMRLYVGSLHFNITEEMLRGIFEPFGKIEGIQLMMDSETGRSKGYGFISFADAECAKKALEQLNGFELAGRPMKVGHVTERSDSSTASSFLDNDELERTGIDLGTTGRLQLMARLAEGTGLKIPPAAQQALQMTGSIPFGNIAAPPENDPSWANEIQDDVIEECNKHGGIVHIYVDKNSTQGNVYVKCPSIPAAMATVNALHGRWFAGKMITAAYVPLPTYHNLFPDSVTAKQLLMPTRR</sequence>
<evidence type="ECO:0000259" key="5">
    <source>
        <dbReference type="PROSITE" id="PS50102"/>
    </source>
</evidence>
<dbReference type="Pfam" id="PF00076">
    <property type="entry name" value="RRM_1"/>
    <property type="match status" value="2"/>
</dbReference>
<dbReference type="InterPro" id="IPR012677">
    <property type="entry name" value="Nucleotide-bd_a/b_plait_sf"/>
</dbReference>